<dbReference type="EMBL" id="HBHR01006090">
    <property type="protein sequence ID" value="CAD9860462.1"/>
    <property type="molecule type" value="Transcribed_RNA"/>
</dbReference>
<protein>
    <recommendedName>
        <fullName evidence="2">Exportin-T</fullName>
    </recommendedName>
</protein>
<organism evidence="1">
    <name type="scientific">Fibrocapsa japonica</name>
    <dbReference type="NCBI Taxonomy" id="94617"/>
    <lineage>
        <taxon>Eukaryota</taxon>
        <taxon>Sar</taxon>
        <taxon>Stramenopiles</taxon>
        <taxon>Ochrophyta</taxon>
        <taxon>Raphidophyceae</taxon>
        <taxon>Chattonellales</taxon>
        <taxon>Chattonellaceae</taxon>
        <taxon>Fibrocapsa</taxon>
    </lineage>
</organism>
<dbReference type="Gene3D" id="1.25.10.10">
    <property type="entry name" value="Leucine-rich Repeat Variant"/>
    <property type="match status" value="1"/>
</dbReference>
<dbReference type="InterPro" id="IPR011989">
    <property type="entry name" value="ARM-like"/>
</dbReference>
<evidence type="ECO:0000313" key="1">
    <source>
        <dbReference type="EMBL" id="CAD9860462.1"/>
    </source>
</evidence>
<evidence type="ECO:0008006" key="2">
    <source>
        <dbReference type="Google" id="ProtNLM"/>
    </source>
</evidence>
<sequence>MRCVSAAVEAYGGGAVAGSPNARVPAATEYFAQAMAFLTQSTIAHLHQWAAHPTSPTSARRGEALAAYFELVHRCLLFAPAALLMARDQSGSPEKEDQARVRALSGGEVVAGQALQMAVAAFCDTDRDAARAAIVFTTQLLGRCDGVLNPHAVQVQVVVLAAGPALAQALVGALVSPPVSSSSSTTPAAPGATGGAHPQLRPHVATCLHRLVSAFTSNPEIHGVDRNTMIQHCHQWVEASFSSSSVLCEKLDQDRRRQVLDRLFQLVSSQIRFKSLALDVSKVCHGEMVPDDLLSHFM</sequence>
<dbReference type="AlphaFoldDB" id="A0A7S2UVH7"/>
<reference evidence="1" key="1">
    <citation type="submission" date="2021-01" db="EMBL/GenBank/DDBJ databases">
        <authorList>
            <person name="Corre E."/>
            <person name="Pelletier E."/>
            <person name="Niang G."/>
            <person name="Scheremetjew M."/>
            <person name="Finn R."/>
            <person name="Kale V."/>
            <person name="Holt S."/>
            <person name="Cochrane G."/>
            <person name="Meng A."/>
            <person name="Brown T."/>
            <person name="Cohen L."/>
        </authorList>
    </citation>
    <scope>NUCLEOTIDE SEQUENCE</scope>
    <source>
        <strain evidence="1">CCMP1661</strain>
    </source>
</reference>
<gene>
    <name evidence="1" type="ORF">FJAP1339_LOCUS2983</name>
</gene>
<accession>A0A7S2UVH7</accession>
<proteinExistence type="predicted"/>
<name>A0A7S2UVH7_9STRA</name>